<dbReference type="AlphaFoldDB" id="A0A059C1K6"/>
<dbReference type="InParanoid" id="A0A059C1K6"/>
<dbReference type="InterPro" id="IPR035892">
    <property type="entry name" value="C2_domain_sf"/>
</dbReference>
<dbReference type="EMBL" id="KK198757">
    <property type="protein sequence ID" value="KCW72114.1"/>
    <property type="molecule type" value="Genomic_DNA"/>
</dbReference>
<feature type="compositionally biased region" description="Basic and acidic residues" evidence="1">
    <location>
        <begin position="171"/>
        <end position="181"/>
    </location>
</feature>
<protein>
    <recommendedName>
        <fullName evidence="3">C2 domain-containing protein</fullName>
    </recommendedName>
</protein>
<evidence type="ECO:0008006" key="3">
    <source>
        <dbReference type="Google" id="ProtNLM"/>
    </source>
</evidence>
<proteinExistence type="predicted"/>
<dbReference type="SUPFAM" id="SSF49562">
    <property type="entry name" value="C2 domain (Calcium/lipid-binding domain, CaLB)"/>
    <property type="match status" value="1"/>
</dbReference>
<name>A0A059C1K6_EUCGR</name>
<organism evidence="2">
    <name type="scientific">Eucalyptus grandis</name>
    <name type="common">Flooded gum</name>
    <dbReference type="NCBI Taxonomy" id="71139"/>
    <lineage>
        <taxon>Eukaryota</taxon>
        <taxon>Viridiplantae</taxon>
        <taxon>Streptophyta</taxon>
        <taxon>Embryophyta</taxon>
        <taxon>Tracheophyta</taxon>
        <taxon>Spermatophyta</taxon>
        <taxon>Magnoliopsida</taxon>
        <taxon>eudicotyledons</taxon>
        <taxon>Gunneridae</taxon>
        <taxon>Pentapetalae</taxon>
        <taxon>rosids</taxon>
        <taxon>malvids</taxon>
        <taxon>Myrtales</taxon>
        <taxon>Myrtaceae</taxon>
        <taxon>Myrtoideae</taxon>
        <taxon>Eucalypteae</taxon>
        <taxon>Eucalyptus</taxon>
    </lineage>
</organism>
<accession>A0A059C1K6</accession>
<reference evidence="2" key="1">
    <citation type="submission" date="2013-07" db="EMBL/GenBank/DDBJ databases">
        <title>The genome of Eucalyptus grandis.</title>
        <authorList>
            <person name="Schmutz J."/>
            <person name="Hayes R."/>
            <person name="Myburg A."/>
            <person name="Tuskan G."/>
            <person name="Grattapaglia D."/>
            <person name="Rokhsar D.S."/>
        </authorList>
    </citation>
    <scope>NUCLEOTIDE SEQUENCE</scope>
    <source>
        <tissue evidence="2">Leaf extractions</tissue>
    </source>
</reference>
<sequence>MSTNNPEPSNMDITVISADGLKKPSCTIFARPPRPFISLTAITSSAPSVVRNNGDKEDRVGLNWGDEFRVHVSSSFFTDLNASIHLQLYRKSFTQGWTQLGWCRVPAADVMSPAVDSVKYLSYRLLARDGTRSDGIINLAVKVGLSLAIHKRWPGDDGRTVTSQTGGSLGTHEKWPSHDSKAIMAQTGGSSDTHERWSSSNSRAETSQTVIGVPVKYFQSPTM</sequence>
<gene>
    <name evidence="2" type="ORF">EUGRSUZ_E00553</name>
</gene>
<dbReference type="PANTHER" id="PTHR32246">
    <property type="entry name" value="INGRESSION PROTEIN FIC1"/>
    <property type="match status" value="1"/>
</dbReference>
<dbReference type="PANTHER" id="PTHR32246:SF66">
    <property type="entry name" value="C2 DOMAIN-CONTAINING PROTEIN"/>
    <property type="match status" value="1"/>
</dbReference>
<evidence type="ECO:0000313" key="2">
    <source>
        <dbReference type="EMBL" id="KCW72114.1"/>
    </source>
</evidence>
<feature type="region of interest" description="Disordered" evidence="1">
    <location>
        <begin position="156"/>
        <end position="207"/>
    </location>
</feature>
<dbReference type="Gramene" id="KCW72114">
    <property type="protein sequence ID" value="KCW72114"/>
    <property type="gene ID" value="EUGRSUZ_E00553"/>
</dbReference>
<evidence type="ECO:0000256" key="1">
    <source>
        <dbReference type="SAM" id="MobiDB-lite"/>
    </source>
</evidence>
<feature type="compositionally biased region" description="Polar residues" evidence="1">
    <location>
        <begin position="198"/>
        <end position="207"/>
    </location>
</feature>